<dbReference type="Gene3D" id="3.40.50.2300">
    <property type="match status" value="1"/>
</dbReference>
<dbReference type="Gene3D" id="3.30.70.270">
    <property type="match status" value="1"/>
</dbReference>
<dbReference type="CDD" id="cd01949">
    <property type="entry name" value="GGDEF"/>
    <property type="match status" value="1"/>
</dbReference>
<feature type="domain" description="PAS" evidence="3">
    <location>
        <begin position="155"/>
        <end position="196"/>
    </location>
</feature>
<evidence type="ECO:0000313" key="6">
    <source>
        <dbReference type="EMBL" id="CCO25058.1"/>
    </source>
</evidence>
<dbReference type="CDD" id="cd00130">
    <property type="entry name" value="PAS"/>
    <property type="match status" value="1"/>
</dbReference>
<dbReference type="SUPFAM" id="SSF52172">
    <property type="entry name" value="CheY-like"/>
    <property type="match status" value="1"/>
</dbReference>
<dbReference type="SMART" id="SM00448">
    <property type="entry name" value="REC"/>
    <property type="match status" value="1"/>
</dbReference>
<evidence type="ECO:0000256" key="1">
    <source>
        <dbReference type="PROSITE-ProRule" id="PRU00169"/>
    </source>
</evidence>
<sequence length="445" mass="50988">MYYQRCMENPLKILIVDDNAVNLTLLERLLRNENAEIYTALDGNEAVEHCLKHDFALILLDVQMPDMDGYATARAIKEMEKCRLIPIIFLTAIYKDPTYARMGYEAGAVDFLTQPIDPATLRGKVGVFIELKRQKDLLEREISQRIKTEQALRIAEEKYRNIFERAVEGIFRTTLDGRMEEVNPALARIFGYDSPEEAITHVNAGSIFVDREDRQRYIESLMREKSLNDYELRIRRKDGSLIWISESCRLFEENGEFYIEGVVEDITHRKLCELELQEKATVDALTGISNRYLFFDRLTKSIANAGRYGEKLALLFIDLNDFKKVNDQYGHHTGDMLLERVASRLNSRIRSSDTLARLGGDEFCVLLERPGSVESIARVAEDFIACLSEPFKFDGVTCAVGASIGISLYPEHAAIAEELVKRADEAMYRVKEEQGREFCFFSKCS</sequence>
<feature type="domain" description="Response regulatory" evidence="2">
    <location>
        <begin position="12"/>
        <end position="129"/>
    </location>
</feature>
<dbReference type="InterPro" id="IPR000160">
    <property type="entry name" value="GGDEF_dom"/>
</dbReference>
<dbReference type="SUPFAM" id="SSF55785">
    <property type="entry name" value="PYP-like sensor domain (PAS domain)"/>
    <property type="match status" value="1"/>
</dbReference>
<dbReference type="PROSITE" id="PS50112">
    <property type="entry name" value="PAS"/>
    <property type="match status" value="1"/>
</dbReference>
<dbReference type="InterPro" id="IPR052163">
    <property type="entry name" value="DGC-Regulatory_Protein"/>
</dbReference>
<dbReference type="STRING" id="1121451.DESAM_22791"/>
<dbReference type="HOGENOM" id="CLU_000445_11_28_7"/>
<dbReference type="eggNOG" id="COG3706">
    <property type="taxonomic scope" value="Bacteria"/>
</dbReference>
<dbReference type="Pfam" id="PF00072">
    <property type="entry name" value="Response_reg"/>
    <property type="match status" value="1"/>
</dbReference>
<dbReference type="Gene3D" id="3.30.450.20">
    <property type="entry name" value="PAS domain"/>
    <property type="match status" value="1"/>
</dbReference>
<dbReference type="InterPro" id="IPR000700">
    <property type="entry name" value="PAS-assoc_C"/>
</dbReference>
<keyword evidence="7" id="KW-1185">Reference proteome</keyword>
<organism evidence="6 7">
    <name type="scientific">Maridesulfovibrio hydrothermalis AM13 = DSM 14728</name>
    <dbReference type="NCBI Taxonomy" id="1121451"/>
    <lineage>
        <taxon>Bacteria</taxon>
        <taxon>Pseudomonadati</taxon>
        <taxon>Thermodesulfobacteriota</taxon>
        <taxon>Desulfovibrionia</taxon>
        <taxon>Desulfovibrionales</taxon>
        <taxon>Desulfovibrionaceae</taxon>
        <taxon>Maridesulfovibrio</taxon>
    </lineage>
</organism>
<evidence type="ECO:0000259" key="5">
    <source>
        <dbReference type="PROSITE" id="PS50887"/>
    </source>
</evidence>
<dbReference type="Pfam" id="PF00990">
    <property type="entry name" value="GGDEF"/>
    <property type="match status" value="1"/>
</dbReference>
<dbReference type="SMART" id="SM00267">
    <property type="entry name" value="GGDEF"/>
    <property type="match status" value="1"/>
</dbReference>
<protein>
    <submittedName>
        <fullName evidence="6">Response regulator receiver modulated diguanylate cyclase with PAS/PAC sensor</fullName>
    </submittedName>
</protein>
<dbReference type="InterPro" id="IPR001789">
    <property type="entry name" value="Sig_transdc_resp-reg_receiver"/>
</dbReference>
<gene>
    <name evidence="6" type="ORF">DESAM_22791</name>
</gene>
<dbReference type="InterPro" id="IPR035965">
    <property type="entry name" value="PAS-like_dom_sf"/>
</dbReference>
<dbReference type="InterPro" id="IPR043128">
    <property type="entry name" value="Rev_trsase/Diguanyl_cyclase"/>
</dbReference>
<dbReference type="PROSITE" id="PS50110">
    <property type="entry name" value="RESPONSE_REGULATORY"/>
    <property type="match status" value="1"/>
</dbReference>
<dbReference type="eggNOG" id="COG2199">
    <property type="taxonomic scope" value="Bacteria"/>
</dbReference>
<reference evidence="6 7" key="1">
    <citation type="submission" date="2012-10" db="EMBL/GenBank/DDBJ databases">
        <authorList>
            <person name="Genoscope - CEA"/>
        </authorList>
    </citation>
    <scope>NUCLEOTIDE SEQUENCE [LARGE SCALE GENOMIC DNA]</scope>
    <source>
        <strain evidence="7">AM13 / DSM 14728</strain>
    </source>
</reference>
<feature type="modified residue" description="4-aspartylphosphate" evidence="1">
    <location>
        <position position="61"/>
    </location>
</feature>
<dbReference type="InterPro" id="IPR029787">
    <property type="entry name" value="Nucleotide_cyclase"/>
</dbReference>
<dbReference type="PANTHER" id="PTHR46663:SF3">
    <property type="entry name" value="SLL0267 PROTEIN"/>
    <property type="match status" value="1"/>
</dbReference>
<dbReference type="PANTHER" id="PTHR46663">
    <property type="entry name" value="DIGUANYLATE CYCLASE DGCT-RELATED"/>
    <property type="match status" value="1"/>
</dbReference>
<evidence type="ECO:0000259" key="2">
    <source>
        <dbReference type="PROSITE" id="PS50110"/>
    </source>
</evidence>
<feature type="domain" description="GGDEF" evidence="5">
    <location>
        <begin position="310"/>
        <end position="443"/>
    </location>
</feature>
<evidence type="ECO:0000313" key="7">
    <source>
        <dbReference type="Proteomes" id="UP000010808"/>
    </source>
</evidence>
<proteinExistence type="predicted"/>
<accession>L0RE39</accession>
<dbReference type="InterPro" id="IPR000014">
    <property type="entry name" value="PAS"/>
</dbReference>
<dbReference type="NCBIfam" id="TIGR00229">
    <property type="entry name" value="sensory_box"/>
    <property type="match status" value="1"/>
</dbReference>
<dbReference type="GO" id="GO:0000160">
    <property type="term" value="P:phosphorelay signal transduction system"/>
    <property type="evidence" value="ECO:0007669"/>
    <property type="project" value="InterPro"/>
</dbReference>
<dbReference type="PROSITE" id="PS50887">
    <property type="entry name" value="GGDEF"/>
    <property type="match status" value="1"/>
</dbReference>
<dbReference type="AlphaFoldDB" id="L0RE39"/>
<dbReference type="SUPFAM" id="SSF55073">
    <property type="entry name" value="Nucleotide cyclase"/>
    <property type="match status" value="1"/>
</dbReference>
<dbReference type="InterPro" id="IPR001610">
    <property type="entry name" value="PAC"/>
</dbReference>
<dbReference type="PROSITE" id="PS50113">
    <property type="entry name" value="PAC"/>
    <property type="match status" value="1"/>
</dbReference>
<feature type="domain" description="PAC" evidence="4">
    <location>
        <begin position="228"/>
        <end position="278"/>
    </location>
</feature>
<evidence type="ECO:0000259" key="3">
    <source>
        <dbReference type="PROSITE" id="PS50112"/>
    </source>
</evidence>
<evidence type="ECO:0000259" key="4">
    <source>
        <dbReference type="PROSITE" id="PS50113"/>
    </source>
</evidence>
<dbReference type="EMBL" id="FO203522">
    <property type="protein sequence ID" value="CCO25058.1"/>
    <property type="molecule type" value="Genomic_DNA"/>
</dbReference>
<name>L0RE39_9BACT</name>
<dbReference type="GO" id="GO:0003824">
    <property type="term" value="F:catalytic activity"/>
    <property type="evidence" value="ECO:0007669"/>
    <property type="project" value="UniProtKB-ARBA"/>
</dbReference>
<dbReference type="KEGG" id="dhy:DESAM_22791"/>
<dbReference type="Pfam" id="PF13426">
    <property type="entry name" value="PAS_9"/>
    <property type="match status" value="1"/>
</dbReference>
<dbReference type="FunFam" id="3.30.70.270:FF:000001">
    <property type="entry name" value="Diguanylate cyclase domain protein"/>
    <property type="match status" value="1"/>
</dbReference>
<dbReference type="SMART" id="SM00091">
    <property type="entry name" value="PAS"/>
    <property type="match status" value="1"/>
</dbReference>
<dbReference type="SMART" id="SM00086">
    <property type="entry name" value="PAC"/>
    <property type="match status" value="1"/>
</dbReference>
<dbReference type="InterPro" id="IPR011006">
    <property type="entry name" value="CheY-like_superfamily"/>
</dbReference>
<dbReference type="PATRIC" id="fig|1121451.3.peg.3004"/>
<keyword evidence="1" id="KW-0597">Phosphoprotein</keyword>
<dbReference type="Proteomes" id="UP000010808">
    <property type="component" value="Chromosome"/>
</dbReference>
<dbReference type="NCBIfam" id="TIGR00254">
    <property type="entry name" value="GGDEF"/>
    <property type="match status" value="1"/>
</dbReference>